<dbReference type="SUPFAM" id="SSF51197">
    <property type="entry name" value="Clavaminate synthase-like"/>
    <property type="match status" value="1"/>
</dbReference>
<dbReference type="Proteomes" id="UP001231189">
    <property type="component" value="Unassembled WGS sequence"/>
</dbReference>
<keyword evidence="8 12" id="KW-0560">Oxidoreductase</keyword>
<evidence type="ECO:0000313" key="15">
    <source>
        <dbReference type="Proteomes" id="UP001231189"/>
    </source>
</evidence>
<comment type="caution">
    <text evidence="14">The sequence shown here is derived from an EMBL/GenBank/DDBJ whole genome shotgun (WGS) entry which is preliminary data.</text>
</comment>
<evidence type="ECO:0000256" key="3">
    <source>
        <dbReference type="ARBA" id="ARBA00004496"/>
    </source>
</evidence>
<evidence type="ECO:0000256" key="5">
    <source>
        <dbReference type="ARBA" id="ARBA00022490"/>
    </source>
</evidence>
<evidence type="ECO:0000256" key="8">
    <source>
        <dbReference type="ARBA" id="ARBA00023002"/>
    </source>
</evidence>
<dbReference type="PANTHER" id="PTHR47991">
    <property type="entry name" value="OXOGLUTARATE/IRON-DEPENDENT DIOXYGENASE"/>
    <property type="match status" value="1"/>
</dbReference>
<dbReference type="GO" id="GO:0005737">
    <property type="term" value="C:cytoplasm"/>
    <property type="evidence" value="ECO:0007669"/>
    <property type="project" value="UniProtKB-SubCell"/>
</dbReference>
<keyword evidence="5" id="KW-0963">Cytoplasm</keyword>
<name>A0AAD8QQG9_LOLMU</name>
<evidence type="ECO:0000256" key="9">
    <source>
        <dbReference type="ARBA" id="ARBA00023004"/>
    </source>
</evidence>
<evidence type="ECO:0000256" key="2">
    <source>
        <dbReference type="ARBA" id="ARBA00004123"/>
    </source>
</evidence>
<comment type="cofactor">
    <cofactor evidence="1">
        <name>L-ascorbate</name>
        <dbReference type="ChEBI" id="CHEBI:38290"/>
    </cofactor>
</comment>
<keyword evidence="6 12" id="KW-0479">Metal-binding</keyword>
<proteinExistence type="inferred from homology"/>
<dbReference type="InterPro" id="IPR026992">
    <property type="entry name" value="DIOX_N"/>
</dbReference>
<comment type="similarity">
    <text evidence="4 12">Belongs to the iron/ascorbate-dependent oxidoreductase family.</text>
</comment>
<dbReference type="PROSITE" id="PS51471">
    <property type="entry name" value="FE2OG_OXY"/>
    <property type="match status" value="1"/>
</dbReference>
<feature type="domain" description="Fe2OG dioxygenase" evidence="13">
    <location>
        <begin position="232"/>
        <end position="331"/>
    </location>
</feature>
<dbReference type="GO" id="GO:0046872">
    <property type="term" value="F:metal ion binding"/>
    <property type="evidence" value="ECO:0007669"/>
    <property type="project" value="UniProtKB-KW"/>
</dbReference>
<keyword evidence="15" id="KW-1185">Reference proteome</keyword>
<dbReference type="GO" id="GO:0051213">
    <property type="term" value="F:dioxygenase activity"/>
    <property type="evidence" value="ECO:0007669"/>
    <property type="project" value="UniProtKB-KW"/>
</dbReference>
<comment type="subcellular location">
    <subcellularLocation>
        <location evidence="3">Cytoplasm</location>
    </subcellularLocation>
    <subcellularLocation>
        <location evidence="2">Nucleus</location>
    </subcellularLocation>
</comment>
<dbReference type="Pfam" id="PF14226">
    <property type="entry name" value="DIOX_N"/>
    <property type="match status" value="1"/>
</dbReference>
<evidence type="ECO:0000256" key="10">
    <source>
        <dbReference type="ARBA" id="ARBA00023242"/>
    </source>
</evidence>
<comment type="function">
    <text evidence="11">Involved in the regulation of shoot development and salicylic acid (SA) homeostasis.</text>
</comment>
<evidence type="ECO:0000313" key="14">
    <source>
        <dbReference type="EMBL" id="KAK1607110.1"/>
    </source>
</evidence>
<dbReference type="InterPro" id="IPR005123">
    <property type="entry name" value="Oxoglu/Fe-dep_dioxygenase_dom"/>
</dbReference>
<evidence type="ECO:0000256" key="6">
    <source>
        <dbReference type="ARBA" id="ARBA00022723"/>
    </source>
</evidence>
<dbReference type="FunFam" id="2.60.120.330:FF:000015">
    <property type="entry name" value="Protein DMR6-LIKE OXYGENASE 1"/>
    <property type="match status" value="1"/>
</dbReference>
<dbReference type="Pfam" id="PF03171">
    <property type="entry name" value="2OG-FeII_Oxy"/>
    <property type="match status" value="1"/>
</dbReference>
<keyword evidence="10" id="KW-0539">Nucleus</keyword>
<dbReference type="InterPro" id="IPR027443">
    <property type="entry name" value="IPNS-like_sf"/>
</dbReference>
<dbReference type="InterPro" id="IPR050295">
    <property type="entry name" value="Plant_2OG-oxidoreductases"/>
</dbReference>
<evidence type="ECO:0000256" key="12">
    <source>
        <dbReference type="RuleBase" id="RU003682"/>
    </source>
</evidence>
<evidence type="ECO:0000256" key="11">
    <source>
        <dbReference type="ARBA" id="ARBA00059922"/>
    </source>
</evidence>
<reference evidence="14" key="1">
    <citation type="submission" date="2023-07" db="EMBL/GenBank/DDBJ databases">
        <title>A chromosome-level genome assembly of Lolium multiflorum.</title>
        <authorList>
            <person name="Chen Y."/>
            <person name="Copetti D."/>
            <person name="Kolliker R."/>
            <person name="Studer B."/>
        </authorList>
    </citation>
    <scope>NUCLEOTIDE SEQUENCE</scope>
    <source>
        <strain evidence="14">02402/16</strain>
        <tissue evidence="14">Leaf</tissue>
    </source>
</reference>
<accession>A0AAD8QQG9</accession>
<evidence type="ECO:0000256" key="7">
    <source>
        <dbReference type="ARBA" id="ARBA00022964"/>
    </source>
</evidence>
<dbReference type="Gene3D" id="2.60.120.330">
    <property type="entry name" value="B-lactam Antibiotic, Isopenicillin N Synthase, Chain"/>
    <property type="match status" value="1"/>
</dbReference>
<keyword evidence="9 12" id="KW-0408">Iron</keyword>
<dbReference type="GO" id="GO:0005634">
    <property type="term" value="C:nucleus"/>
    <property type="evidence" value="ECO:0007669"/>
    <property type="project" value="UniProtKB-SubCell"/>
</dbReference>
<dbReference type="EMBL" id="JAUUTY010000007">
    <property type="protein sequence ID" value="KAK1607110.1"/>
    <property type="molecule type" value="Genomic_DNA"/>
</dbReference>
<evidence type="ECO:0000259" key="13">
    <source>
        <dbReference type="PROSITE" id="PS51471"/>
    </source>
</evidence>
<sequence length="384" mass="41876">MAIVGLANTASDLLRQHGKSRGAIDDDEDDYCLKGVRHLSDAGITRLPGRYVLPACDRPGRSVGAAPASARVKLPVVDLARLRVPSERDGVLRTLYTACRDYGFFHLVNHGVGAESVAAMLGVGARFFELPFPERARYMSPDVRAPVRYGTSFNQANDAVLCWRDFLKLSCAPPLGDVVPSWPDSPADLRDVAAAYAEASRRVFVEVVGAAMEAMGISGAEDGVMEELTSAGSQMMTVNCYPACPQPDLTLGMPPHSDYGFLTLVLQDEVEGLQVMHDGEWLTVDPVPGSFVVNVGDHFEIYSNGRYKSVLHRVCVNSTRPRISVASFHSVGAQRVVGPAPELIDEKRGGEPRRYMDTDFTTFLAYLASAEGKHKNFLQSRRLD</sequence>
<organism evidence="14 15">
    <name type="scientific">Lolium multiflorum</name>
    <name type="common">Italian ryegrass</name>
    <name type="synonym">Lolium perenne subsp. multiflorum</name>
    <dbReference type="NCBI Taxonomy" id="4521"/>
    <lineage>
        <taxon>Eukaryota</taxon>
        <taxon>Viridiplantae</taxon>
        <taxon>Streptophyta</taxon>
        <taxon>Embryophyta</taxon>
        <taxon>Tracheophyta</taxon>
        <taxon>Spermatophyta</taxon>
        <taxon>Magnoliopsida</taxon>
        <taxon>Liliopsida</taxon>
        <taxon>Poales</taxon>
        <taxon>Poaceae</taxon>
        <taxon>BOP clade</taxon>
        <taxon>Pooideae</taxon>
        <taxon>Poodae</taxon>
        <taxon>Poeae</taxon>
        <taxon>Poeae Chloroplast Group 2 (Poeae type)</taxon>
        <taxon>Loliodinae</taxon>
        <taxon>Loliinae</taxon>
        <taxon>Lolium</taxon>
    </lineage>
</organism>
<keyword evidence="7" id="KW-0223">Dioxygenase</keyword>
<evidence type="ECO:0000256" key="1">
    <source>
        <dbReference type="ARBA" id="ARBA00001961"/>
    </source>
</evidence>
<gene>
    <name evidence="14" type="ORF">QYE76_030783</name>
</gene>
<protein>
    <recommendedName>
        <fullName evidence="13">Fe2OG dioxygenase domain-containing protein</fullName>
    </recommendedName>
</protein>
<evidence type="ECO:0000256" key="4">
    <source>
        <dbReference type="ARBA" id="ARBA00008056"/>
    </source>
</evidence>
<dbReference type="InterPro" id="IPR044861">
    <property type="entry name" value="IPNS-like_FE2OG_OXY"/>
</dbReference>
<dbReference type="PRINTS" id="PR00682">
    <property type="entry name" value="IPNSYNTHASE"/>
</dbReference>
<dbReference type="AlphaFoldDB" id="A0AAD8QQG9"/>